<protein>
    <submittedName>
        <fullName evidence="1">AAA domain</fullName>
    </submittedName>
</protein>
<sequence>MSLSAFKEFANNRKMPVYPTFNGSGELEPAKGGDAVYFPQANCGAIIPRTGDPIYFGDVAQAAPLLKQAIEKGLDAANDPHLEHTKAPLELPSTQAIQRKPIMFKRFKKADIKPTDWLIKDYLETDSLSVIYGPPANGKSFVALDWAACIATGKEWHGQRVQQGAVFYLVGEGFNGIARRLAAWEQLNKRDLENAPLYVSDRAAILTDQLAVQETMSAIQMMVDESGETPVLFLIDTLARNFQGNENSQEDMGRFITHVDAIKAHFNCSVMIVHHSGKDGDKGARGSSALKGAVDTEYQCSIAESDSGKVTTVKNTKMKDSDTPPPRSFILEPQKLSVLDEDRQPTWSAALVETDYQEPQAPQTKRLGVNQARAMEILRGMIVDARVKQESEGLTEQLNEVRRDDFKQKVYFERLTTDKNYNAFESKLENRGLIKRQGGYIRLNEAP</sequence>
<dbReference type="AlphaFoldDB" id="A0A0K6IQI3"/>
<dbReference type="SUPFAM" id="SSF52540">
    <property type="entry name" value="P-loop containing nucleoside triphosphate hydrolases"/>
    <property type="match status" value="1"/>
</dbReference>
<reference evidence="2" key="1">
    <citation type="submission" date="2015-08" db="EMBL/GenBank/DDBJ databases">
        <authorList>
            <person name="Varghese N."/>
        </authorList>
    </citation>
    <scope>NUCLEOTIDE SEQUENCE [LARGE SCALE GENOMIC DNA]</scope>
    <source>
        <strain evidence="2">JCM 18476</strain>
    </source>
</reference>
<name>A0A0K6IQI3_9GAMM</name>
<organism evidence="1 2">
    <name type="scientific">Marinomonas fungiae</name>
    <dbReference type="NCBI Taxonomy" id="1137284"/>
    <lineage>
        <taxon>Bacteria</taxon>
        <taxon>Pseudomonadati</taxon>
        <taxon>Pseudomonadota</taxon>
        <taxon>Gammaproteobacteria</taxon>
        <taxon>Oceanospirillales</taxon>
        <taxon>Oceanospirillaceae</taxon>
        <taxon>Marinomonas</taxon>
    </lineage>
</organism>
<evidence type="ECO:0000313" key="1">
    <source>
        <dbReference type="EMBL" id="CUB05370.1"/>
    </source>
</evidence>
<dbReference type="OrthoDB" id="9763644at2"/>
<keyword evidence="2" id="KW-1185">Reference proteome</keyword>
<dbReference type="STRING" id="1137284.GCA_001418205_02919"/>
<dbReference type="EMBL" id="CYHG01000010">
    <property type="protein sequence ID" value="CUB05370.1"/>
    <property type="molecule type" value="Genomic_DNA"/>
</dbReference>
<gene>
    <name evidence="1" type="ORF">Ga0061065_11078</name>
</gene>
<accession>A0A0K6IQI3</accession>
<dbReference type="Gene3D" id="3.40.50.300">
    <property type="entry name" value="P-loop containing nucleotide triphosphate hydrolases"/>
    <property type="match status" value="1"/>
</dbReference>
<dbReference type="RefSeq" id="WP_055463960.1">
    <property type="nucleotide sequence ID" value="NZ_CYHG01000010.1"/>
</dbReference>
<evidence type="ECO:0000313" key="2">
    <source>
        <dbReference type="Proteomes" id="UP000182769"/>
    </source>
</evidence>
<dbReference type="Pfam" id="PF13481">
    <property type="entry name" value="AAA_25"/>
    <property type="match status" value="1"/>
</dbReference>
<dbReference type="Proteomes" id="UP000182769">
    <property type="component" value="Unassembled WGS sequence"/>
</dbReference>
<proteinExistence type="predicted"/>
<dbReference type="InterPro" id="IPR038724">
    <property type="entry name" value="RepA"/>
</dbReference>
<dbReference type="CDD" id="cd01125">
    <property type="entry name" value="RepA_RSF1010_like"/>
    <property type="match status" value="1"/>
</dbReference>
<dbReference type="InterPro" id="IPR027417">
    <property type="entry name" value="P-loop_NTPase"/>
</dbReference>